<name>A0A0G1D1R3_9BACT</name>
<dbReference type="InterPro" id="IPR032466">
    <property type="entry name" value="Metal_Hydrolase"/>
</dbReference>
<dbReference type="CDD" id="cd01310">
    <property type="entry name" value="TatD_DNAse"/>
    <property type="match status" value="1"/>
</dbReference>
<dbReference type="InterPro" id="IPR018228">
    <property type="entry name" value="DNase_TatD-rel_CS"/>
</dbReference>
<proteinExistence type="predicted"/>
<keyword evidence="1 3" id="KW-0479">Metal-binding</keyword>
<dbReference type="Gene3D" id="3.20.20.140">
    <property type="entry name" value="Metal-dependent hydrolases"/>
    <property type="match status" value="1"/>
</dbReference>
<dbReference type="PIRSF" id="PIRSF005902">
    <property type="entry name" value="DNase_TatD"/>
    <property type="match status" value="1"/>
</dbReference>
<dbReference type="InterPro" id="IPR001130">
    <property type="entry name" value="TatD-like"/>
</dbReference>
<organism evidence="4 5">
    <name type="scientific">Candidatus Collierbacteria bacterium GW2011_GWC2_43_12</name>
    <dbReference type="NCBI Taxonomy" id="1618390"/>
    <lineage>
        <taxon>Bacteria</taxon>
        <taxon>Candidatus Collieribacteriota</taxon>
    </lineage>
</organism>
<evidence type="ECO:0000256" key="1">
    <source>
        <dbReference type="ARBA" id="ARBA00022723"/>
    </source>
</evidence>
<dbReference type="SUPFAM" id="SSF51556">
    <property type="entry name" value="Metallo-dependent hydrolases"/>
    <property type="match status" value="1"/>
</dbReference>
<feature type="binding site" evidence="3">
    <location>
        <position position="127"/>
    </location>
    <ligand>
        <name>a divalent metal cation</name>
        <dbReference type="ChEBI" id="CHEBI:60240"/>
        <label>2</label>
    </ligand>
</feature>
<dbReference type="PANTHER" id="PTHR46124:SF2">
    <property type="entry name" value="D-AMINOACYL-TRNA DEACYLASE"/>
    <property type="match status" value="1"/>
</dbReference>
<dbReference type="Proteomes" id="UP000033980">
    <property type="component" value="Unassembled WGS sequence"/>
</dbReference>
<protein>
    <submittedName>
        <fullName evidence="4">Hydrolase, TatD family</fullName>
    </submittedName>
</protein>
<dbReference type="InterPro" id="IPR015991">
    <property type="entry name" value="TatD/YcfH-like"/>
</dbReference>
<dbReference type="PANTHER" id="PTHR46124">
    <property type="entry name" value="D-AMINOACYL-TRNA DEACYLASE"/>
    <property type="match status" value="1"/>
</dbReference>
<feature type="binding site" evidence="3">
    <location>
        <position position="89"/>
    </location>
    <ligand>
        <name>a divalent metal cation</name>
        <dbReference type="ChEBI" id="CHEBI:60240"/>
        <label>1</label>
    </ligand>
</feature>
<dbReference type="NCBIfam" id="TIGR00010">
    <property type="entry name" value="YchF/TatD family DNA exonuclease"/>
    <property type="match status" value="1"/>
</dbReference>
<evidence type="ECO:0000313" key="4">
    <source>
        <dbReference type="EMBL" id="KKS91622.1"/>
    </source>
</evidence>
<dbReference type="PATRIC" id="fig|1618390.3.peg.940"/>
<accession>A0A0G1D1R3</accession>
<gene>
    <name evidence="4" type="ORF">UV68_C0065G0006</name>
</gene>
<evidence type="ECO:0000313" key="5">
    <source>
        <dbReference type="Proteomes" id="UP000033980"/>
    </source>
</evidence>
<comment type="caution">
    <text evidence="4">The sequence shown here is derived from an EMBL/GenBank/DDBJ whole genome shotgun (WGS) entry which is preliminary data.</text>
</comment>
<sequence length="254" mass="28543">MLVDTHCHLTDPIFNNIEEVLQKANTAKVRKVIIPSTSVEDAKNALQIAEKYKQFCLAGIHPGELSKGKKVEELRKIIESSSRVVGIGEIGLDFYQDKEKVTIKEQVDLFREQVELAMESDLPVAIHMRNAEEEMKNELMAMKAIPRGQFHCFAGTQDFLETVLRLGFYVSFCGNITYKSAVNLRELLVRVPENRLLLETDSPYLPPEPLRGTVNTPANVKITAEFVAKMLGTTIEKLANSTTENAKCLYSLDI</sequence>
<dbReference type="EMBL" id="LCFK01000065">
    <property type="protein sequence ID" value="KKS91622.1"/>
    <property type="molecule type" value="Genomic_DNA"/>
</dbReference>
<dbReference type="AlphaFoldDB" id="A0A0G1D1R3"/>
<dbReference type="PROSITE" id="PS01090">
    <property type="entry name" value="TATD_2"/>
    <property type="match status" value="1"/>
</dbReference>
<feature type="binding site" evidence="3">
    <location>
        <position position="151"/>
    </location>
    <ligand>
        <name>a divalent metal cation</name>
        <dbReference type="ChEBI" id="CHEBI:60240"/>
        <label>2</label>
    </ligand>
</feature>
<feature type="binding site" evidence="3">
    <location>
        <position position="6"/>
    </location>
    <ligand>
        <name>a divalent metal cation</name>
        <dbReference type="ChEBI" id="CHEBI:60240"/>
        <label>1</label>
    </ligand>
</feature>
<dbReference type="FunFam" id="3.20.20.140:FF:000005">
    <property type="entry name" value="TatD family hydrolase"/>
    <property type="match status" value="1"/>
</dbReference>
<evidence type="ECO:0000256" key="2">
    <source>
        <dbReference type="ARBA" id="ARBA00022801"/>
    </source>
</evidence>
<evidence type="ECO:0000256" key="3">
    <source>
        <dbReference type="PIRSR" id="PIRSR005902-1"/>
    </source>
</evidence>
<dbReference type="GO" id="GO:0004536">
    <property type="term" value="F:DNA nuclease activity"/>
    <property type="evidence" value="ECO:0007669"/>
    <property type="project" value="InterPro"/>
</dbReference>
<feature type="binding site" evidence="3">
    <location>
        <position position="8"/>
    </location>
    <ligand>
        <name>a divalent metal cation</name>
        <dbReference type="ChEBI" id="CHEBI:60240"/>
        <label>1</label>
    </ligand>
</feature>
<keyword evidence="2 4" id="KW-0378">Hydrolase</keyword>
<dbReference type="GO" id="GO:0046872">
    <property type="term" value="F:metal ion binding"/>
    <property type="evidence" value="ECO:0007669"/>
    <property type="project" value="UniProtKB-KW"/>
</dbReference>
<dbReference type="PROSITE" id="PS01091">
    <property type="entry name" value="TATD_3"/>
    <property type="match status" value="1"/>
</dbReference>
<dbReference type="Pfam" id="PF01026">
    <property type="entry name" value="TatD_DNase"/>
    <property type="match status" value="1"/>
</dbReference>
<dbReference type="GO" id="GO:0016788">
    <property type="term" value="F:hydrolase activity, acting on ester bonds"/>
    <property type="evidence" value="ECO:0007669"/>
    <property type="project" value="InterPro"/>
</dbReference>
<feature type="binding site" evidence="3">
    <location>
        <position position="201"/>
    </location>
    <ligand>
        <name>a divalent metal cation</name>
        <dbReference type="ChEBI" id="CHEBI:60240"/>
        <label>1</label>
    </ligand>
</feature>
<reference evidence="4 5" key="1">
    <citation type="journal article" date="2015" name="Nature">
        <title>rRNA introns, odd ribosomes, and small enigmatic genomes across a large radiation of phyla.</title>
        <authorList>
            <person name="Brown C.T."/>
            <person name="Hug L.A."/>
            <person name="Thomas B.C."/>
            <person name="Sharon I."/>
            <person name="Castelle C.J."/>
            <person name="Singh A."/>
            <person name="Wilkins M.J."/>
            <person name="Williams K.H."/>
            <person name="Banfield J.F."/>
        </authorList>
    </citation>
    <scope>NUCLEOTIDE SEQUENCE [LARGE SCALE GENOMIC DNA]</scope>
</reference>